<feature type="transmembrane region" description="Helical" evidence="1">
    <location>
        <begin position="364"/>
        <end position="382"/>
    </location>
</feature>
<feature type="transmembrane region" description="Helical" evidence="1">
    <location>
        <begin position="12"/>
        <end position="32"/>
    </location>
</feature>
<proteinExistence type="predicted"/>
<feature type="transmembrane region" description="Helical" evidence="1">
    <location>
        <begin position="136"/>
        <end position="156"/>
    </location>
</feature>
<feature type="transmembrane region" description="Helical" evidence="1">
    <location>
        <begin position="73"/>
        <end position="93"/>
    </location>
</feature>
<reference evidence="2" key="1">
    <citation type="journal article" date="2020" name="Nature">
        <title>Giant virus diversity and host interactions through global metagenomics.</title>
        <authorList>
            <person name="Schulz F."/>
            <person name="Roux S."/>
            <person name="Paez-Espino D."/>
            <person name="Jungbluth S."/>
            <person name="Walsh D.A."/>
            <person name="Denef V.J."/>
            <person name="McMahon K.D."/>
            <person name="Konstantinidis K.T."/>
            <person name="Eloe-Fadrosh E.A."/>
            <person name="Kyrpides N.C."/>
            <person name="Woyke T."/>
        </authorList>
    </citation>
    <scope>NUCLEOTIDE SEQUENCE</scope>
    <source>
        <strain evidence="2">GVMAG-S-ERX556101-89</strain>
    </source>
</reference>
<feature type="transmembrane region" description="Helical" evidence="1">
    <location>
        <begin position="44"/>
        <end position="61"/>
    </location>
</feature>
<evidence type="ECO:0000256" key="1">
    <source>
        <dbReference type="SAM" id="Phobius"/>
    </source>
</evidence>
<keyword evidence="1" id="KW-1133">Transmembrane helix</keyword>
<sequence length="405" mass="46075">MLNGLLNLLFSVRILPVFVTMIIFVLSISSHVDLNKYLSNVSETVVLIYSFFLTLILFYLLSGLKDDQTLTRASIYAILLSVILFNAVKNWNLDQILENISERPHLAAIASSPLVIIPIITLVMMPPEKRFSGTGLGMLFVTIMGSIILGLNSKAFGVTGPTEKKSKLYRLLFGIILASLCLLFYMFLWVRHTGQYEKQAIVFWFLTAVTTIIIREYDALKDSDIPNEIWFFSIALTTLMAGWLLYSNPYQSDFTQYNTAVLTVSMICAFVVYYLRQTQNYDEDRLGMSEIVWIWLLSFVNLTVIDGYVKYIAMSKRANLQFDNIAKSIVSFPVLLNLFLSIYTTQKALKRSTNLNDEEIGTRTLMWLSIGTYAAATLSYLLNVTDLENKMVTELIENMEHVESP</sequence>
<feature type="transmembrane region" description="Helical" evidence="1">
    <location>
        <begin position="105"/>
        <end position="124"/>
    </location>
</feature>
<feature type="transmembrane region" description="Helical" evidence="1">
    <location>
        <begin position="168"/>
        <end position="188"/>
    </location>
</feature>
<feature type="transmembrane region" description="Helical" evidence="1">
    <location>
        <begin position="291"/>
        <end position="313"/>
    </location>
</feature>
<protein>
    <submittedName>
        <fullName evidence="2">Uncharacterized protein</fullName>
    </submittedName>
</protein>
<evidence type="ECO:0000313" key="2">
    <source>
        <dbReference type="EMBL" id="QHT38270.1"/>
    </source>
</evidence>
<name>A0A6C0FEH9_9ZZZZ</name>
<accession>A0A6C0FEH9</accession>
<feature type="transmembrane region" description="Helical" evidence="1">
    <location>
        <begin position="258"/>
        <end position="276"/>
    </location>
</feature>
<feature type="transmembrane region" description="Helical" evidence="1">
    <location>
        <begin position="200"/>
        <end position="217"/>
    </location>
</feature>
<feature type="transmembrane region" description="Helical" evidence="1">
    <location>
        <begin position="229"/>
        <end position="246"/>
    </location>
</feature>
<feature type="transmembrane region" description="Helical" evidence="1">
    <location>
        <begin position="325"/>
        <end position="344"/>
    </location>
</feature>
<organism evidence="2">
    <name type="scientific">viral metagenome</name>
    <dbReference type="NCBI Taxonomy" id="1070528"/>
    <lineage>
        <taxon>unclassified sequences</taxon>
        <taxon>metagenomes</taxon>
        <taxon>organismal metagenomes</taxon>
    </lineage>
</organism>
<dbReference type="AlphaFoldDB" id="A0A6C0FEH9"/>
<dbReference type="EMBL" id="MN738829">
    <property type="protein sequence ID" value="QHT38270.1"/>
    <property type="molecule type" value="Genomic_DNA"/>
</dbReference>
<keyword evidence="1" id="KW-0472">Membrane</keyword>
<keyword evidence="1" id="KW-0812">Transmembrane</keyword>